<dbReference type="EMBL" id="CM042882">
    <property type="protein sequence ID" value="KAI4381729.1"/>
    <property type="molecule type" value="Genomic_DNA"/>
</dbReference>
<accession>A0ACB9RSC4</accession>
<comment type="caution">
    <text evidence="1">The sequence shown here is derived from an EMBL/GenBank/DDBJ whole genome shotgun (WGS) entry which is preliminary data.</text>
</comment>
<evidence type="ECO:0000313" key="2">
    <source>
        <dbReference type="Proteomes" id="UP001057402"/>
    </source>
</evidence>
<gene>
    <name evidence="1" type="ORF">MLD38_007776</name>
</gene>
<dbReference type="Proteomes" id="UP001057402">
    <property type="component" value="Chromosome 3"/>
</dbReference>
<name>A0ACB9RSC4_9MYRT</name>
<protein>
    <submittedName>
        <fullName evidence="1">Uncharacterized protein</fullName>
    </submittedName>
</protein>
<evidence type="ECO:0000313" key="1">
    <source>
        <dbReference type="EMBL" id="KAI4381729.1"/>
    </source>
</evidence>
<keyword evidence="2" id="KW-1185">Reference proteome</keyword>
<reference evidence="2" key="1">
    <citation type="journal article" date="2023" name="Front. Plant Sci.">
        <title>Chromosomal-level genome assembly of Melastoma candidum provides insights into trichome evolution.</title>
        <authorList>
            <person name="Zhong Y."/>
            <person name="Wu W."/>
            <person name="Sun C."/>
            <person name="Zou P."/>
            <person name="Liu Y."/>
            <person name="Dai S."/>
            <person name="Zhou R."/>
        </authorList>
    </citation>
    <scope>NUCLEOTIDE SEQUENCE [LARGE SCALE GENOMIC DNA]</scope>
</reference>
<organism evidence="1 2">
    <name type="scientific">Melastoma candidum</name>
    <dbReference type="NCBI Taxonomy" id="119954"/>
    <lineage>
        <taxon>Eukaryota</taxon>
        <taxon>Viridiplantae</taxon>
        <taxon>Streptophyta</taxon>
        <taxon>Embryophyta</taxon>
        <taxon>Tracheophyta</taxon>
        <taxon>Spermatophyta</taxon>
        <taxon>Magnoliopsida</taxon>
        <taxon>eudicotyledons</taxon>
        <taxon>Gunneridae</taxon>
        <taxon>Pentapetalae</taxon>
        <taxon>rosids</taxon>
        <taxon>malvids</taxon>
        <taxon>Myrtales</taxon>
        <taxon>Melastomataceae</taxon>
        <taxon>Melastomatoideae</taxon>
        <taxon>Melastomateae</taxon>
        <taxon>Melastoma</taxon>
    </lineage>
</organism>
<sequence>MGCVCSKGSTLESREGPSEPAVVLPRQTPSHPPALLAKSYSFHVFEKLDASEEANKAVFRTGSVMTVPRVETEGIKPVRENFFIQRDRMEMQRVGKVATFHKRMSGRPLQARALRHELTQCDTTEDDAKAVDVPRAVISTDRRRPHSLEEKAVLGSYDAVKDGTCDNLGCNKTAAKLEKKVDDFGQSNELPRVLLLRIKG</sequence>
<proteinExistence type="predicted"/>